<keyword evidence="1" id="KW-0732">Signal</keyword>
<evidence type="ECO:0000313" key="3">
    <source>
        <dbReference type="EMBL" id="KUG29204.1"/>
    </source>
</evidence>
<dbReference type="GO" id="GO:0008234">
    <property type="term" value="F:cysteine-type peptidase activity"/>
    <property type="evidence" value="ECO:0007669"/>
    <property type="project" value="InterPro"/>
</dbReference>
<dbReference type="Gene3D" id="3.40.50.1460">
    <property type="match status" value="1"/>
</dbReference>
<proteinExistence type="predicted"/>
<dbReference type="GO" id="GO:0006508">
    <property type="term" value="P:proteolysis"/>
    <property type="evidence" value="ECO:0007669"/>
    <property type="project" value="InterPro"/>
</dbReference>
<reference evidence="3" key="1">
    <citation type="journal article" date="2015" name="Proc. Natl. Acad. Sci. U.S.A.">
        <title>Networks of energetic and metabolic interactions define dynamics in microbial communities.</title>
        <authorList>
            <person name="Embree M."/>
            <person name="Liu J.K."/>
            <person name="Al-Bassam M.M."/>
            <person name="Zengler K."/>
        </authorList>
    </citation>
    <scope>NUCLEOTIDE SEQUENCE</scope>
</reference>
<dbReference type="SUPFAM" id="SSF52129">
    <property type="entry name" value="Caspase-like"/>
    <property type="match status" value="1"/>
</dbReference>
<dbReference type="NCBIfam" id="NF041940">
    <property type="entry name" value="choice_anch_X"/>
    <property type="match status" value="1"/>
</dbReference>
<feature type="domain" description="Gingipain" evidence="2">
    <location>
        <begin position="49"/>
        <end position="423"/>
    </location>
</feature>
<comment type="caution">
    <text evidence="3">The sequence shown here is derived from an EMBL/GenBank/DDBJ whole genome shotgun (WGS) entry which is preliminary data.</text>
</comment>
<dbReference type="InterPro" id="IPR001769">
    <property type="entry name" value="Gingipain"/>
</dbReference>
<organism evidence="3">
    <name type="scientific">hydrocarbon metagenome</name>
    <dbReference type="NCBI Taxonomy" id="938273"/>
    <lineage>
        <taxon>unclassified sequences</taxon>
        <taxon>metagenomes</taxon>
        <taxon>ecological metagenomes</taxon>
    </lineage>
</organism>
<dbReference type="InterPro" id="IPR029031">
    <property type="entry name" value="Gingipain_N_sf"/>
</dbReference>
<dbReference type="InterPro" id="IPR029030">
    <property type="entry name" value="Caspase-like_dom_sf"/>
</dbReference>
<dbReference type="InterPro" id="IPR051495">
    <property type="entry name" value="Epithelial_Barrier/Signaling"/>
</dbReference>
<dbReference type="Gene3D" id="3.40.50.10390">
    <property type="entry name" value="Gingipain r, domain 1"/>
    <property type="match status" value="1"/>
</dbReference>
<protein>
    <recommendedName>
        <fullName evidence="2">Gingipain domain-containing protein</fullName>
    </recommendedName>
</protein>
<dbReference type="PANTHER" id="PTHR13802:SF52">
    <property type="entry name" value="MUCIN-4"/>
    <property type="match status" value="1"/>
</dbReference>
<dbReference type="AlphaFoldDB" id="A0A0W8G7Q0"/>
<evidence type="ECO:0000256" key="1">
    <source>
        <dbReference type="ARBA" id="ARBA00022729"/>
    </source>
</evidence>
<dbReference type="Pfam" id="PF01364">
    <property type="entry name" value="Peptidase_C25"/>
    <property type="match status" value="1"/>
</dbReference>
<dbReference type="PANTHER" id="PTHR13802">
    <property type="entry name" value="MUCIN 4-RELATED"/>
    <property type="match status" value="1"/>
</dbReference>
<dbReference type="EMBL" id="LNQE01000121">
    <property type="protein sequence ID" value="KUG29204.1"/>
    <property type="molecule type" value="Genomic_DNA"/>
</dbReference>
<accession>A0A0W8G7Q0</accession>
<gene>
    <name evidence="3" type="ORF">ASZ90_000906</name>
</gene>
<evidence type="ECO:0000259" key="2">
    <source>
        <dbReference type="Pfam" id="PF01364"/>
    </source>
</evidence>
<sequence length="747" mass="79064">MKNAVATGLPPRANAQDREEVLGFIDNGETFLGDTAKTATRTAALDRQYLLVTTEALLSAFSPLLTHRASSAGGGFSTASVTVESIAASQTGRDLAEKIRNYIKDSYANHGTRFVVLGGDADGPQADQAVPTRGCAVTMNGETESYIPADSYYACLDGTWDGNANNVFGESTDGVDGGDIDWLAEVAVGRIPADTLAEAQTAIGKIIAFETTANPFKALLAGEKMDNNATPTWGGDRMDYLYEAMNGMPRDTLYDRDLAPDTWTASTLQSMLSGNAYNMVFHLGHANVTYSMRLMNSNLDALANSKNFLVYTQGCYSSSFDGRMIGGSYSAMDSMGEEFLVRNSHGAFATLGNSRYGWYNPGTYVAGCSNLVHRKFVDAVFQSNTRRLGLANNASKATLSYTESVYRWISFAVNLMGDPATPLNLDCSDTSIVMSLITPTAPFRARQATPTLIQARVGTGCGDALPGATVRASFTTGDAPVTLYDDGAHQDGVAGDGLYGGTWTPVSQTESASLTVTAAKAGYLTATQGIAGTVIGSSLYVMSSGTYSWVGDASATTLFTNAQGYSSQVDLGFAFPFFGQQYTSMHVYSSGAISFTTGGGNGYNTVIPSATPPNALVAVYWDDLAEETALGSRVSWQRLGTSPDSRVVVTWRNVRHAYESVTTAPATFQVILSERTGEITMQYANVTFGSSSFSNGASATVGIENADGSDGVQFSALTPSLHAKQAIVFSPKTGGALVPIMMQLLLQ</sequence>
<name>A0A0W8G7Q0_9ZZZZ</name>